<gene>
    <name evidence="4" type="ORF">AsAng_0012590</name>
</gene>
<dbReference type="Pfam" id="PF00589">
    <property type="entry name" value="Phage_integrase"/>
    <property type="match status" value="1"/>
</dbReference>
<name>A0A916DQ67_9BACT</name>
<dbReference type="KEGG" id="aup:AsAng_0012590"/>
<accession>A0A916DQ67</accession>
<dbReference type="InterPro" id="IPR002104">
    <property type="entry name" value="Integrase_catalytic"/>
</dbReference>
<dbReference type="InterPro" id="IPR041047">
    <property type="entry name" value="LPD1"/>
</dbReference>
<feature type="domain" description="Tyr recombinase" evidence="2">
    <location>
        <begin position="7"/>
        <end position="62"/>
    </location>
</feature>
<evidence type="ECO:0000259" key="2">
    <source>
        <dbReference type="Pfam" id="PF00589"/>
    </source>
</evidence>
<evidence type="ECO:0000259" key="3">
    <source>
        <dbReference type="Pfam" id="PF18796"/>
    </source>
</evidence>
<protein>
    <submittedName>
        <fullName evidence="4">Tyrosine-type recombinase/integrase</fullName>
    </submittedName>
</protein>
<dbReference type="AlphaFoldDB" id="A0A916DQ67"/>
<dbReference type="GO" id="GO:0006310">
    <property type="term" value="P:DNA recombination"/>
    <property type="evidence" value="ECO:0007669"/>
    <property type="project" value="UniProtKB-KW"/>
</dbReference>
<keyword evidence="1" id="KW-0233">DNA recombination</keyword>
<dbReference type="InterPro" id="IPR013762">
    <property type="entry name" value="Integrase-like_cat_sf"/>
</dbReference>
<dbReference type="Gene3D" id="1.10.443.10">
    <property type="entry name" value="Intergrase catalytic core"/>
    <property type="match status" value="1"/>
</dbReference>
<sequence>MFHKYTNQYFNRTLKELAAIPKTITSHVGRHTSATHLVSKVPIHILKAILQHSKIETTMRYLMESILEKAYWDSSKRSESAYVRRIKELLPDRYLDYFLSRNEIFARLFEQYISYKLKELKIKNVFLTKTKYHTAQYMLLSEIKTVVLLFDKLLIQMRKHF</sequence>
<dbReference type="Proteomes" id="UP001060919">
    <property type="component" value="Chromosome"/>
</dbReference>
<proteinExistence type="predicted"/>
<keyword evidence="5" id="KW-1185">Reference proteome</keyword>
<dbReference type="EMBL" id="AP026867">
    <property type="protein sequence ID" value="BDS10551.1"/>
    <property type="molecule type" value="Genomic_DNA"/>
</dbReference>
<dbReference type="Pfam" id="PF18796">
    <property type="entry name" value="LPD1"/>
    <property type="match status" value="1"/>
</dbReference>
<evidence type="ECO:0000313" key="4">
    <source>
        <dbReference type="EMBL" id="BDS10551.1"/>
    </source>
</evidence>
<dbReference type="SUPFAM" id="SSF56349">
    <property type="entry name" value="DNA breaking-rejoining enzymes"/>
    <property type="match status" value="1"/>
</dbReference>
<dbReference type="GO" id="GO:0003677">
    <property type="term" value="F:DNA binding"/>
    <property type="evidence" value="ECO:0007669"/>
    <property type="project" value="InterPro"/>
</dbReference>
<evidence type="ECO:0000256" key="1">
    <source>
        <dbReference type="ARBA" id="ARBA00023172"/>
    </source>
</evidence>
<organism evidence="4 5">
    <name type="scientific">Aureispira anguillae</name>
    <dbReference type="NCBI Taxonomy" id="2864201"/>
    <lineage>
        <taxon>Bacteria</taxon>
        <taxon>Pseudomonadati</taxon>
        <taxon>Bacteroidota</taxon>
        <taxon>Saprospiria</taxon>
        <taxon>Saprospirales</taxon>
        <taxon>Saprospiraceae</taxon>
        <taxon>Aureispira</taxon>
    </lineage>
</organism>
<feature type="domain" description="Large polyvalent protein-associated" evidence="3">
    <location>
        <begin position="96"/>
        <end position="158"/>
    </location>
</feature>
<dbReference type="InterPro" id="IPR011010">
    <property type="entry name" value="DNA_brk_join_enz"/>
</dbReference>
<dbReference type="GO" id="GO:0015074">
    <property type="term" value="P:DNA integration"/>
    <property type="evidence" value="ECO:0007669"/>
    <property type="project" value="InterPro"/>
</dbReference>
<reference evidence="4" key="1">
    <citation type="submission" date="2022-09" db="EMBL/GenBank/DDBJ databases">
        <title>Aureispira anguillicida sp. nov., isolated from Leptocephalus of Japanese eel Anguilla japonica.</title>
        <authorList>
            <person name="Yuasa K."/>
            <person name="Mekata T."/>
            <person name="Ikunari K."/>
        </authorList>
    </citation>
    <scope>NUCLEOTIDE SEQUENCE</scope>
    <source>
        <strain evidence="4">EL160426</strain>
    </source>
</reference>
<evidence type="ECO:0000313" key="5">
    <source>
        <dbReference type="Proteomes" id="UP001060919"/>
    </source>
</evidence>